<sequence length="195" mass="20828">MNLRNVFAKVGMTVAAGAVVLTATPSAIAGTAPTPTPAQPAVKALTLPDWDLGDDHCDDVTIKSKAGNRFVSAEVDYTGYVSGMLRARATSAGDWEKFSICPGNGFYTLYSYSAKGWVTAEQNYTGADAGMLRARAGSVGAWEKFEVQRTSDYFTLKSLANGKYVSAELAYTGTGYGMLRARSTSVGDWEKFQIS</sequence>
<dbReference type="RefSeq" id="WP_203949885.1">
    <property type="nucleotide sequence ID" value="NZ_BOOR01000103.1"/>
</dbReference>
<feature type="signal peptide" evidence="1">
    <location>
        <begin position="1"/>
        <end position="29"/>
    </location>
</feature>
<dbReference type="InterPro" id="IPR008999">
    <property type="entry name" value="Actin-crosslinking"/>
</dbReference>
<keyword evidence="1" id="KW-0732">Signal</keyword>
<comment type="caution">
    <text evidence="2">The sequence shown here is derived from an EMBL/GenBank/DDBJ whole genome shotgun (WGS) entry which is preliminary data.</text>
</comment>
<name>A0A8J3Y358_9ACTN</name>
<dbReference type="AlphaFoldDB" id="A0A8J3Y358"/>
<dbReference type="SUPFAM" id="SSF50405">
    <property type="entry name" value="Actin-crosslinking proteins"/>
    <property type="match status" value="1"/>
</dbReference>
<dbReference type="Gene3D" id="2.80.10.50">
    <property type="match status" value="2"/>
</dbReference>
<keyword evidence="3" id="KW-1185">Reference proteome</keyword>
<dbReference type="Proteomes" id="UP000605992">
    <property type="component" value="Unassembled WGS sequence"/>
</dbReference>
<gene>
    <name evidence="2" type="ORF">Pth03_82360</name>
</gene>
<evidence type="ECO:0000256" key="1">
    <source>
        <dbReference type="SAM" id="SignalP"/>
    </source>
</evidence>
<dbReference type="CDD" id="cd00257">
    <property type="entry name" value="beta-trefoil_FSCN-like"/>
    <property type="match status" value="1"/>
</dbReference>
<accession>A0A8J3Y358</accession>
<protein>
    <submittedName>
        <fullName evidence="2">Uncharacterized protein</fullName>
    </submittedName>
</protein>
<proteinExistence type="predicted"/>
<evidence type="ECO:0000313" key="2">
    <source>
        <dbReference type="EMBL" id="GII59847.1"/>
    </source>
</evidence>
<reference evidence="2" key="1">
    <citation type="submission" date="2021-01" db="EMBL/GenBank/DDBJ databases">
        <title>Whole genome shotgun sequence of Planotetraspora thailandica NBRC 104271.</title>
        <authorList>
            <person name="Komaki H."/>
            <person name="Tamura T."/>
        </authorList>
    </citation>
    <scope>NUCLEOTIDE SEQUENCE</scope>
    <source>
        <strain evidence="2">NBRC 104271</strain>
    </source>
</reference>
<feature type="chain" id="PRO_5035287225" evidence="1">
    <location>
        <begin position="30"/>
        <end position="195"/>
    </location>
</feature>
<organism evidence="2 3">
    <name type="scientific">Planotetraspora thailandica</name>
    <dbReference type="NCBI Taxonomy" id="487172"/>
    <lineage>
        <taxon>Bacteria</taxon>
        <taxon>Bacillati</taxon>
        <taxon>Actinomycetota</taxon>
        <taxon>Actinomycetes</taxon>
        <taxon>Streptosporangiales</taxon>
        <taxon>Streptosporangiaceae</taxon>
        <taxon>Planotetraspora</taxon>
    </lineage>
</organism>
<dbReference type="EMBL" id="BOOR01000103">
    <property type="protein sequence ID" value="GII59847.1"/>
    <property type="molecule type" value="Genomic_DNA"/>
</dbReference>
<evidence type="ECO:0000313" key="3">
    <source>
        <dbReference type="Proteomes" id="UP000605992"/>
    </source>
</evidence>